<dbReference type="AlphaFoldDB" id="A0A5K7ZKE8"/>
<reference evidence="1 2" key="1">
    <citation type="submission" date="2019-11" db="EMBL/GenBank/DDBJ databases">
        <title>Comparative genomics of hydrocarbon-degrading Desulfosarcina strains.</title>
        <authorList>
            <person name="Watanabe M."/>
            <person name="Kojima H."/>
            <person name="Fukui M."/>
        </authorList>
    </citation>
    <scope>NUCLEOTIDE SEQUENCE [LARGE SCALE GENOMIC DNA]</scope>
    <source>
        <strain evidence="1 2">28bB2T</strain>
    </source>
</reference>
<proteinExistence type="predicted"/>
<evidence type="ECO:0000313" key="1">
    <source>
        <dbReference type="EMBL" id="BBO80457.1"/>
    </source>
</evidence>
<gene>
    <name evidence="1" type="ORF">DSCO28_10230</name>
</gene>
<dbReference type="EMBL" id="AP021876">
    <property type="protein sequence ID" value="BBO80457.1"/>
    <property type="molecule type" value="Genomic_DNA"/>
</dbReference>
<name>A0A5K7ZKE8_9BACT</name>
<protein>
    <submittedName>
        <fullName evidence="1">Uncharacterized protein</fullName>
    </submittedName>
</protein>
<accession>A0A5K7ZKE8</accession>
<evidence type="ECO:0000313" key="2">
    <source>
        <dbReference type="Proteomes" id="UP000425960"/>
    </source>
</evidence>
<organism evidence="1 2">
    <name type="scientific">Desulfosarcina ovata subsp. sediminis</name>
    <dbReference type="NCBI Taxonomy" id="885957"/>
    <lineage>
        <taxon>Bacteria</taxon>
        <taxon>Pseudomonadati</taxon>
        <taxon>Thermodesulfobacteriota</taxon>
        <taxon>Desulfobacteria</taxon>
        <taxon>Desulfobacterales</taxon>
        <taxon>Desulfosarcinaceae</taxon>
        <taxon>Desulfosarcina</taxon>
    </lineage>
</organism>
<dbReference type="Proteomes" id="UP000425960">
    <property type="component" value="Chromosome"/>
</dbReference>
<sequence>MVGLDLSMCREYQNRIKRLDDMLVPAIAAKGELHDKLVAIQSSFKSSEDSLEKQRSFFHQNMMGGNFSSNRC</sequence>
<dbReference type="KEGG" id="dov:DSCO28_10230"/>